<dbReference type="EMBL" id="JRUE01000149">
    <property type="protein sequence ID" value="KXZ69261.1"/>
    <property type="molecule type" value="Genomic_DNA"/>
</dbReference>
<name>A0A150HRI2_9GAMM</name>
<evidence type="ECO:0000313" key="2">
    <source>
        <dbReference type="Proteomes" id="UP000075680"/>
    </source>
</evidence>
<accession>A0A150HRI2</accession>
<dbReference type="AlphaFoldDB" id="A0A150HRI2"/>
<sequence>MNYIHPYLFSIICRIAANQTDYFECDEWRLKLRDALFEQSTMADLDMGFEAEILFTKDPKQNLCKYQLFKYTDSLIQSLNDVENLSIWRVFGVNCNDEYETHFLKMASLDMVHNFEKPELFPQYKTKIIELVNMLLVNKYGYELRSVDEKYIKLDQKQELFYCPDDKSEANWYDLIYMIISPEAKQIIPQHMLEGFKCQELNYQFTINFL</sequence>
<dbReference type="RefSeq" id="WP_061518722.1">
    <property type="nucleotide sequence ID" value="NZ_JRUE01000149.1"/>
</dbReference>
<gene>
    <name evidence="1" type="ORF">AVENLUH5627_01633</name>
</gene>
<comment type="caution">
    <text evidence="1">The sequence shown here is derived from an EMBL/GenBank/DDBJ whole genome shotgun (WGS) entry which is preliminary data.</text>
</comment>
<dbReference type="Proteomes" id="UP000075680">
    <property type="component" value="Unassembled WGS sequence"/>
</dbReference>
<dbReference type="PATRIC" id="fig|52133.18.peg.1696"/>
<evidence type="ECO:0000313" key="1">
    <source>
        <dbReference type="EMBL" id="KXZ69261.1"/>
    </source>
</evidence>
<reference evidence="1 2" key="1">
    <citation type="journal article" date="2016" name="Sci. Rep.">
        <title>Genomic and phenotypic characterization of the species Acinetobacter venetianus.</title>
        <authorList>
            <person name="Fondi M."/>
            <person name="Maida I."/>
            <person name="Perrin E."/>
            <person name="Orlandini V."/>
            <person name="La Torre L."/>
            <person name="Bosi E."/>
            <person name="Negroni A."/>
            <person name="Zanaroli G."/>
            <person name="Fava F."/>
            <person name="Decorosi F."/>
            <person name="Giovannetti L."/>
            <person name="Viti C."/>
            <person name="Vaneechoutte M."/>
            <person name="Dijkshoorn L."/>
            <person name="Fani R."/>
        </authorList>
    </citation>
    <scope>NUCLEOTIDE SEQUENCE [LARGE SCALE GENOMIC DNA]</scope>
    <source>
        <strain evidence="1 2">LUH5627</strain>
    </source>
</reference>
<protein>
    <submittedName>
        <fullName evidence="1">Uncharacterized protein</fullName>
    </submittedName>
</protein>
<organism evidence="1 2">
    <name type="scientific">Acinetobacter venetianus</name>
    <dbReference type="NCBI Taxonomy" id="52133"/>
    <lineage>
        <taxon>Bacteria</taxon>
        <taxon>Pseudomonadati</taxon>
        <taxon>Pseudomonadota</taxon>
        <taxon>Gammaproteobacteria</taxon>
        <taxon>Moraxellales</taxon>
        <taxon>Moraxellaceae</taxon>
        <taxon>Acinetobacter</taxon>
    </lineage>
</organism>
<proteinExistence type="predicted"/>